<proteinExistence type="predicted"/>
<name>A0A382PN33_9ZZZZ</name>
<reference evidence="1" key="1">
    <citation type="submission" date="2018-05" db="EMBL/GenBank/DDBJ databases">
        <authorList>
            <person name="Lanie J.A."/>
            <person name="Ng W.-L."/>
            <person name="Kazmierczak K.M."/>
            <person name="Andrzejewski T.M."/>
            <person name="Davidsen T.M."/>
            <person name="Wayne K.J."/>
            <person name="Tettelin H."/>
            <person name="Glass J.I."/>
            <person name="Rusch D."/>
            <person name="Podicherti R."/>
            <person name="Tsui H.-C.T."/>
            <person name="Winkler M.E."/>
        </authorList>
    </citation>
    <scope>NUCLEOTIDE SEQUENCE</scope>
</reference>
<accession>A0A382PN33</accession>
<sequence length="195" mass="20814">MFKCYFAGVVLVLALWVREAGAAEVLTIGGQGQISWQGRVASDAAVDAIKPEYRSPLDPQVTEIGNTPSDLIDFDNDEFPNSILPGQVGDGQNIATAISGRGGGISSPTVLDISDVQLRSSLEQLITASPTGKAFERKGNFVLGTLLVIDLGGRFGVNQLRFFPRNTVFSSPGTPFQGDFLKNFEVHLNDGVVLT</sequence>
<organism evidence="1">
    <name type="scientific">marine metagenome</name>
    <dbReference type="NCBI Taxonomy" id="408172"/>
    <lineage>
        <taxon>unclassified sequences</taxon>
        <taxon>metagenomes</taxon>
        <taxon>ecological metagenomes</taxon>
    </lineage>
</organism>
<dbReference type="AlphaFoldDB" id="A0A382PN33"/>
<dbReference type="EMBL" id="UINC01108226">
    <property type="protein sequence ID" value="SVC74170.1"/>
    <property type="molecule type" value="Genomic_DNA"/>
</dbReference>
<gene>
    <name evidence="1" type="ORF">METZ01_LOCUS327024</name>
</gene>
<protein>
    <submittedName>
        <fullName evidence="1">Uncharacterized protein</fullName>
    </submittedName>
</protein>
<evidence type="ECO:0000313" key="1">
    <source>
        <dbReference type="EMBL" id="SVC74170.1"/>
    </source>
</evidence>
<feature type="non-terminal residue" evidence="1">
    <location>
        <position position="195"/>
    </location>
</feature>